<evidence type="ECO:0000313" key="3">
    <source>
        <dbReference type="EMBL" id="KAK7890910.1"/>
    </source>
</evidence>
<gene>
    <name evidence="3" type="ORF">WMY93_022873</name>
</gene>
<keyword evidence="4" id="KW-1185">Reference proteome</keyword>
<reference evidence="4" key="1">
    <citation type="submission" date="2024-04" db="EMBL/GenBank/DDBJ databases">
        <title>Salinicola lusitanus LLJ914,a marine bacterium isolated from the Okinawa Trough.</title>
        <authorList>
            <person name="Li J."/>
        </authorList>
    </citation>
    <scope>NUCLEOTIDE SEQUENCE [LARGE SCALE GENOMIC DNA]</scope>
</reference>
<keyword evidence="2" id="KW-0812">Transmembrane</keyword>
<feature type="transmembrane region" description="Helical" evidence="2">
    <location>
        <begin position="15"/>
        <end position="41"/>
    </location>
</feature>
<evidence type="ECO:0000256" key="2">
    <source>
        <dbReference type="SAM" id="Phobius"/>
    </source>
</evidence>
<accession>A0AAW0NDR8</accession>
<keyword evidence="2" id="KW-0472">Membrane</keyword>
<dbReference type="AlphaFoldDB" id="A0AAW0NDR8"/>
<protein>
    <recommendedName>
        <fullName evidence="5">Integrin alpha-2 domain-containing protein</fullName>
    </recommendedName>
</protein>
<proteinExistence type="predicted"/>
<evidence type="ECO:0000256" key="1">
    <source>
        <dbReference type="SAM" id="MobiDB-lite"/>
    </source>
</evidence>
<feature type="region of interest" description="Disordered" evidence="1">
    <location>
        <begin position="334"/>
        <end position="353"/>
    </location>
</feature>
<evidence type="ECO:0000313" key="4">
    <source>
        <dbReference type="Proteomes" id="UP001460270"/>
    </source>
</evidence>
<keyword evidence="2" id="KW-1133">Transmembrane helix</keyword>
<evidence type="ECO:0008006" key="5">
    <source>
        <dbReference type="Google" id="ProtNLM"/>
    </source>
</evidence>
<dbReference type="Proteomes" id="UP001460270">
    <property type="component" value="Unassembled WGS sequence"/>
</dbReference>
<organism evidence="3 4">
    <name type="scientific">Mugilogobius chulae</name>
    <name type="common">yellowstripe goby</name>
    <dbReference type="NCBI Taxonomy" id="88201"/>
    <lineage>
        <taxon>Eukaryota</taxon>
        <taxon>Metazoa</taxon>
        <taxon>Chordata</taxon>
        <taxon>Craniata</taxon>
        <taxon>Vertebrata</taxon>
        <taxon>Euteleostomi</taxon>
        <taxon>Actinopterygii</taxon>
        <taxon>Neopterygii</taxon>
        <taxon>Teleostei</taxon>
        <taxon>Neoteleostei</taxon>
        <taxon>Acanthomorphata</taxon>
        <taxon>Gobiaria</taxon>
        <taxon>Gobiiformes</taxon>
        <taxon>Gobioidei</taxon>
        <taxon>Gobiidae</taxon>
        <taxon>Gobionellinae</taxon>
        <taxon>Mugilogobius</taxon>
    </lineage>
</organism>
<name>A0AAW0NDR8_9GOBI</name>
<dbReference type="EMBL" id="JBBPFD010000017">
    <property type="protein sequence ID" value="KAK7890910.1"/>
    <property type="molecule type" value="Genomic_DNA"/>
</dbReference>
<sequence>MAVTMTKITMTRVEVLLVVIVVVTVMTEIEMVVMVVMLLVVGREREGRDVSEKKEVQNVVLTVTSGQSVLTVTSGPERCHCIVRCRALSSLYRQVQTVLLIVSFNVEFELNRAVFLDHIRIVMVTTSDGEDGFPDDNNNDIYLPLKYQTDLLFTRDTNPPRFQIKASSTLEKTDDPFNLTYYLQNLGVFPVQELLFRAEVWSVTPQRNQLVHLTDYTIEQNPSNSVSLMVQCRMTLPVSKEVKISISGRLNSTTLTKIVFKSLKILATASIELDRPVSCFCRRRSLSERLCWSCVGRRSTQSRCGSSWAVLWEVCCCWLCWCSLCGSLAFSTDEDGRRRKKSPCPMGNQQRSFNSATTWRTSELHLFDSDSL</sequence>
<comment type="caution">
    <text evidence="3">The sequence shown here is derived from an EMBL/GenBank/DDBJ whole genome shotgun (WGS) entry which is preliminary data.</text>
</comment>